<dbReference type="EMBL" id="BAABHB010000011">
    <property type="protein sequence ID" value="GAA4414374.1"/>
    <property type="molecule type" value="Genomic_DNA"/>
</dbReference>
<dbReference type="Gene3D" id="3.20.20.140">
    <property type="entry name" value="Metal-dependent hydrolases"/>
    <property type="match status" value="1"/>
</dbReference>
<dbReference type="SUPFAM" id="SSF51556">
    <property type="entry name" value="Metallo-dependent hydrolases"/>
    <property type="match status" value="1"/>
</dbReference>
<comment type="caution">
    <text evidence="2">The sequence shown here is derived from an EMBL/GenBank/DDBJ whole genome shotgun (WGS) entry which is preliminary data.</text>
</comment>
<feature type="domain" description="Amidohydrolase-related" evidence="1">
    <location>
        <begin position="52"/>
        <end position="290"/>
    </location>
</feature>
<evidence type="ECO:0000259" key="1">
    <source>
        <dbReference type="Pfam" id="PF04909"/>
    </source>
</evidence>
<dbReference type="InterPro" id="IPR052358">
    <property type="entry name" value="Aro_Compnd_Degr_Hydrolases"/>
</dbReference>
<dbReference type="InterPro" id="IPR032466">
    <property type="entry name" value="Metal_Hydrolase"/>
</dbReference>
<dbReference type="PANTHER" id="PTHR35563:SF2">
    <property type="entry name" value="BARREL METAL-DEPENDENT HYDROLASE, PUTATIVE (AFU_ORTHOLOGUE AFUA_1G16240)-RELATED"/>
    <property type="match status" value="1"/>
</dbReference>
<organism evidence="2 3">
    <name type="scientific">Nibrella viscosa</name>
    <dbReference type="NCBI Taxonomy" id="1084524"/>
    <lineage>
        <taxon>Bacteria</taxon>
        <taxon>Pseudomonadati</taxon>
        <taxon>Bacteroidota</taxon>
        <taxon>Cytophagia</taxon>
        <taxon>Cytophagales</taxon>
        <taxon>Spirosomataceae</taxon>
        <taxon>Nibrella</taxon>
    </lineage>
</organism>
<dbReference type="Pfam" id="PF04909">
    <property type="entry name" value="Amidohydro_2"/>
    <property type="match status" value="1"/>
</dbReference>
<accession>A0ABP8KSF8</accession>
<evidence type="ECO:0000313" key="2">
    <source>
        <dbReference type="EMBL" id="GAA4414374.1"/>
    </source>
</evidence>
<gene>
    <name evidence="2" type="ORF">GCM10023187_43770</name>
</gene>
<reference evidence="3" key="1">
    <citation type="journal article" date="2019" name="Int. J. Syst. Evol. Microbiol.">
        <title>The Global Catalogue of Microorganisms (GCM) 10K type strain sequencing project: providing services to taxonomists for standard genome sequencing and annotation.</title>
        <authorList>
            <consortium name="The Broad Institute Genomics Platform"/>
            <consortium name="The Broad Institute Genome Sequencing Center for Infectious Disease"/>
            <person name="Wu L."/>
            <person name="Ma J."/>
        </authorList>
    </citation>
    <scope>NUCLEOTIDE SEQUENCE [LARGE SCALE GENOMIC DNA]</scope>
    <source>
        <strain evidence="3">JCM 17925</strain>
    </source>
</reference>
<name>A0ABP8KSF8_9BACT</name>
<protein>
    <submittedName>
        <fullName evidence="2">Amidohydrolase family protein</fullName>
    </submittedName>
</protein>
<sequence length="308" mass="34244">MPTRRDVLLTLTGVGLAGFGFDQAKAEGPSGAGFTSAVAEPVIEWNAHIFSPDIQRFPFHPQAVYKPDVSKQPADPLAAYLKRLDDEKIDRAVIVHPEPYGDDHTLILDCLRREPNRLRGTTLFYPKDPDAPKKLAALVRQEPRMVATRFHAHRGKEFYLNTFADAGVRALWKQAVDNNLIIELHIGPNYARQAGEAIAAFPGCKVLIDHLAEPHLGTGVEFADVLDLARFPNVYMKLSGLDYFAPDGPYFESARPFTRRVIQEFGVDRVVWGSGSPAIVDKQMPGYSEADRANVKGGNLRKLLNWNT</sequence>
<proteinExistence type="predicted"/>
<dbReference type="InterPro" id="IPR006680">
    <property type="entry name" value="Amidohydro-rel"/>
</dbReference>
<keyword evidence="3" id="KW-1185">Reference proteome</keyword>
<evidence type="ECO:0000313" key="3">
    <source>
        <dbReference type="Proteomes" id="UP001500936"/>
    </source>
</evidence>
<dbReference type="PANTHER" id="PTHR35563">
    <property type="entry name" value="BARREL METAL-DEPENDENT HYDROLASE, PUTATIVE (AFU_ORTHOLOGUE AFUA_1G16240)-RELATED"/>
    <property type="match status" value="1"/>
</dbReference>
<dbReference type="Proteomes" id="UP001500936">
    <property type="component" value="Unassembled WGS sequence"/>
</dbReference>